<name>A0ABR2HWN5_9EUKA</name>
<evidence type="ECO:0000313" key="2">
    <source>
        <dbReference type="Proteomes" id="UP001470230"/>
    </source>
</evidence>
<dbReference type="Proteomes" id="UP001470230">
    <property type="component" value="Unassembled WGS sequence"/>
</dbReference>
<dbReference type="EMBL" id="JAPFFF010000021">
    <property type="protein sequence ID" value="KAK8853722.1"/>
    <property type="molecule type" value="Genomic_DNA"/>
</dbReference>
<proteinExistence type="predicted"/>
<evidence type="ECO:0000313" key="1">
    <source>
        <dbReference type="EMBL" id="KAK8853722.1"/>
    </source>
</evidence>
<organism evidence="1 2">
    <name type="scientific">Tritrichomonas musculus</name>
    <dbReference type="NCBI Taxonomy" id="1915356"/>
    <lineage>
        <taxon>Eukaryota</taxon>
        <taxon>Metamonada</taxon>
        <taxon>Parabasalia</taxon>
        <taxon>Tritrichomonadida</taxon>
        <taxon>Tritrichomonadidae</taxon>
        <taxon>Tritrichomonas</taxon>
    </lineage>
</organism>
<comment type="caution">
    <text evidence="1">The sequence shown here is derived from an EMBL/GenBank/DDBJ whole genome shotgun (WGS) entry which is preliminary data.</text>
</comment>
<gene>
    <name evidence="1" type="ORF">M9Y10_016265</name>
</gene>
<keyword evidence="2" id="KW-1185">Reference proteome</keyword>
<reference evidence="1 2" key="1">
    <citation type="submission" date="2024-04" db="EMBL/GenBank/DDBJ databases">
        <title>Tritrichomonas musculus Genome.</title>
        <authorList>
            <person name="Alves-Ferreira E."/>
            <person name="Grigg M."/>
            <person name="Lorenzi H."/>
            <person name="Galac M."/>
        </authorList>
    </citation>
    <scope>NUCLEOTIDE SEQUENCE [LARGE SCALE GENOMIC DNA]</scope>
    <source>
        <strain evidence="1 2">EAF2021</strain>
    </source>
</reference>
<accession>A0ABR2HWN5</accession>
<sequence>MNTPLIFINNDEEYSGFCQSNKKCCVAYDYNFIIGQEIKGQALEPNKFQGDKNNKNAIFFDNCRKFRITICNFKNCYTNDDFGGGLLVKQNFQVIPHQTIFDTCHSKKHGAAGAIAQDLIVEEYVYNNDENDKRPQDPNHTCTIKIDIQYSCFQNCYTETDVSLFYASTVDCPGQEKKTWGAQFDIMAKIQLVLNLLMQLAKTRIFVAQLNMEMLIMGSLGFKRSLKCIVNMQLRSHL</sequence>
<protein>
    <submittedName>
        <fullName evidence="1">Uncharacterized protein</fullName>
    </submittedName>
</protein>